<dbReference type="InterPro" id="IPR003251">
    <property type="entry name" value="Rr_diiron-bd_dom"/>
</dbReference>
<gene>
    <name evidence="8" type="ORF">SAMN03080599_01627</name>
</gene>
<reference evidence="8 9" key="1">
    <citation type="submission" date="2016-10" db="EMBL/GenBank/DDBJ databases">
        <authorList>
            <person name="de Groot N.N."/>
        </authorList>
    </citation>
    <scope>NUCLEOTIDE SEQUENCE [LARGE SCALE GENOMIC DNA]</scope>
    <source>
        <strain evidence="8 9">DSM 2784</strain>
    </source>
</reference>
<dbReference type="AlphaFoldDB" id="A0A1G5RYU2"/>
<dbReference type="Pfam" id="PF21349">
    <property type="entry name" value="RUBY_RBDX"/>
    <property type="match status" value="1"/>
</dbReference>
<dbReference type="CDD" id="cd01041">
    <property type="entry name" value="Rubrerythrin"/>
    <property type="match status" value="1"/>
</dbReference>
<evidence type="ECO:0000256" key="4">
    <source>
        <dbReference type="ARBA" id="ARBA00022982"/>
    </source>
</evidence>
<keyword evidence="5" id="KW-0408">Iron</keyword>
<organism evidence="8 9">
    <name type="scientific">Acidaminobacter hydrogenoformans DSM 2784</name>
    <dbReference type="NCBI Taxonomy" id="1120920"/>
    <lineage>
        <taxon>Bacteria</taxon>
        <taxon>Bacillati</taxon>
        <taxon>Bacillota</taxon>
        <taxon>Clostridia</taxon>
        <taxon>Peptostreptococcales</taxon>
        <taxon>Acidaminobacteraceae</taxon>
        <taxon>Acidaminobacter</taxon>
    </lineage>
</organism>
<keyword evidence="9" id="KW-1185">Reference proteome</keyword>
<dbReference type="NCBIfam" id="NF045767">
    <property type="entry name" value="RuberyRbr"/>
    <property type="match status" value="1"/>
</dbReference>
<evidence type="ECO:0000313" key="9">
    <source>
        <dbReference type="Proteomes" id="UP000199208"/>
    </source>
</evidence>
<dbReference type="PANTHER" id="PTHR43865">
    <property type="entry name" value="RUBRERYTHRIN-RELATED"/>
    <property type="match status" value="1"/>
</dbReference>
<name>A0A1G5RYU2_9FIRM</name>
<dbReference type="OrthoDB" id="9799749at2"/>
<dbReference type="InterPro" id="IPR052364">
    <property type="entry name" value="Rubrerythrin"/>
</dbReference>
<evidence type="ECO:0000256" key="1">
    <source>
        <dbReference type="ARBA" id="ARBA00001965"/>
    </source>
</evidence>
<dbReference type="SUPFAM" id="SSF47240">
    <property type="entry name" value="Ferritin-like"/>
    <property type="match status" value="1"/>
</dbReference>
<evidence type="ECO:0000259" key="6">
    <source>
        <dbReference type="PROSITE" id="PS50903"/>
    </source>
</evidence>
<keyword evidence="4" id="KW-0249">Electron transport</keyword>
<sequence>MSGIKGTQTEKNLLKAFAGESQARNRYHMFAKKAIEEGYEQIAGLFNETADNERVHAEIFFSFLTAGEALEITAAYPAGTVGSTYENLLASAHGENEEHTVLYPMFAKIAEEEGFKDVATAYRMISKVEYEHEMRYLKLAENCANEEVFAKKEKTRWKCRECGYVHEGERAPGLCPTCKKPQGYFEVKETNY</sequence>
<dbReference type="RefSeq" id="WP_092590402.1">
    <property type="nucleotide sequence ID" value="NZ_FMWL01000006.1"/>
</dbReference>
<evidence type="ECO:0000256" key="3">
    <source>
        <dbReference type="ARBA" id="ARBA00022723"/>
    </source>
</evidence>
<dbReference type="Gene3D" id="2.20.28.10">
    <property type="match status" value="1"/>
</dbReference>
<keyword evidence="3" id="KW-0479">Metal-binding</keyword>
<dbReference type="CDD" id="cd00729">
    <property type="entry name" value="rubredoxin_SM"/>
    <property type="match status" value="1"/>
</dbReference>
<accession>A0A1G5RYU2</accession>
<comment type="cofactor">
    <cofactor evidence="1">
        <name>Fe(3+)</name>
        <dbReference type="ChEBI" id="CHEBI:29034"/>
    </cofactor>
</comment>
<dbReference type="GO" id="GO:0005506">
    <property type="term" value="F:iron ion binding"/>
    <property type="evidence" value="ECO:0007669"/>
    <property type="project" value="InterPro"/>
</dbReference>
<dbReference type="GO" id="GO:0016491">
    <property type="term" value="F:oxidoreductase activity"/>
    <property type="evidence" value="ECO:0007669"/>
    <property type="project" value="InterPro"/>
</dbReference>
<proteinExistence type="predicted"/>
<dbReference type="EMBL" id="FMWL01000006">
    <property type="protein sequence ID" value="SCZ79166.1"/>
    <property type="molecule type" value="Genomic_DNA"/>
</dbReference>
<dbReference type="PROSITE" id="PS50903">
    <property type="entry name" value="RUBREDOXIN_LIKE"/>
    <property type="match status" value="1"/>
</dbReference>
<dbReference type="InterPro" id="IPR009078">
    <property type="entry name" value="Ferritin-like_SF"/>
</dbReference>
<dbReference type="InterPro" id="IPR024934">
    <property type="entry name" value="Rubredoxin-like_dom"/>
</dbReference>
<evidence type="ECO:0000313" key="8">
    <source>
        <dbReference type="EMBL" id="SCZ79166.1"/>
    </source>
</evidence>
<dbReference type="Gene3D" id="1.20.1260.10">
    <property type="match status" value="1"/>
</dbReference>
<evidence type="ECO:0000256" key="2">
    <source>
        <dbReference type="ARBA" id="ARBA00022448"/>
    </source>
</evidence>
<dbReference type="InterPro" id="IPR009040">
    <property type="entry name" value="Ferritin-like_diiron"/>
</dbReference>
<dbReference type="Pfam" id="PF02915">
    <property type="entry name" value="Rubrerythrin"/>
    <property type="match status" value="1"/>
</dbReference>
<dbReference type="InterPro" id="IPR012347">
    <property type="entry name" value="Ferritin-like"/>
</dbReference>
<dbReference type="Proteomes" id="UP000199208">
    <property type="component" value="Unassembled WGS sequence"/>
</dbReference>
<keyword evidence="2" id="KW-0813">Transport</keyword>
<dbReference type="PROSITE" id="PS50905">
    <property type="entry name" value="FERRITIN_LIKE"/>
    <property type="match status" value="1"/>
</dbReference>
<dbReference type="SUPFAM" id="SSF57802">
    <property type="entry name" value="Rubredoxin-like"/>
    <property type="match status" value="1"/>
</dbReference>
<feature type="domain" description="Ferritin-like diiron" evidence="7">
    <location>
        <begin position="3"/>
        <end position="147"/>
    </location>
</feature>
<feature type="domain" description="Rubredoxin-like" evidence="6">
    <location>
        <begin position="154"/>
        <end position="188"/>
    </location>
</feature>
<dbReference type="STRING" id="1120920.SAMN03080599_01627"/>
<evidence type="ECO:0000259" key="7">
    <source>
        <dbReference type="PROSITE" id="PS50905"/>
    </source>
</evidence>
<evidence type="ECO:0000256" key="5">
    <source>
        <dbReference type="ARBA" id="ARBA00023004"/>
    </source>
</evidence>
<protein>
    <submittedName>
        <fullName evidence="8">Rubrerythrin</fullName>
    </submittedName>
</protein>
<dbReference type="InterPro" id="IPR048574">
    <property type="entry name" value="RUBY_RBDX"/>
</dbReference>
<dbReference type="PANTHER" id="PTHR43865:SF1">
    <property type="entry name" value="RUBRERYTHRIN-RELATED"/>
    <property type="match status" value="1"/>
</dbReference>